<reference evidence="3 4" key="1">
    <citation type="journal article" date="2010" name="Int. J. Syst. Evol. Microbiol.">
        <title>Sphingopyxis bauzanensis sp. nov., a psychrophilic bacterium isolated from soil.</title>
        <authorList>
            <person name="Zhang D.C."/>
            <person name="Liu H.C."/>
            <person name="Xin Y.H."/>
            <person name="Zhou Y.G."/>
            <person name="Schinner F."/>
            <person name="Margesin R."/>
        </authorList>
    </citation>
    <scope>NUCLEOTIDE SEQUENCE [LARGE SCALE GENOMIC DNA]</scope>
    <source>
        <strain evidence="3 4">DSM 22271</strain>
    </source>
</reference>
<dbReference type="CDD" id="cd06170">
    <property type="entry name" value="LuxR_C_like"/>
    <property type="match status" value="1"/>
</dbReference>
<dbReference type="OrthoDB" id="7206433at2"/>
<dbReference type="Gene3D" id="1.10.10.10">
    <property type="entry name" value="Winged helix-like DNA-binding domain superfamily/Winged helix DNA-binding domain"/>
    <property type="match status" value="1"/>
</dbReference>
<dbReference type="InterPro" id="IPR036388">
    <property type="entry name" value="WH-like_DNA-bd_sf"/>
</dbReference>
<keyword evidence="1" id="KW-0812">Transmembrane</keyword>
<proteinExistence type="predicted"/>
<name>A0A246K0Z9_9SPHN</name>
<dbReference type="Pfam" id="PF00196">
    <property type="entry name" value="GerE"/>
    <property type="match status" value="1"/>
</dbReference>
<sequence length="166" mass="18598">MMLYSNPVHGDPDNYISLLSVAQIETLRHVYEHKNSKQIARLMNVSPHTVDERVRRSLKKLNASNRIEAARILAVNGVFDHVTPYQPLTYQLIDLGDTASPSDAEPGRSSFRRLFDIGLPFPTASQPTNRHGLMERIIWPILIAFATILAFSALYSILVGLGQLMS</sequence>
<dbReference type="Proteomes" id="UP000197361">
    <property type="component" value="Unassembled WGS sequence"/>
</dbReference>
<gene>
    <name evidence="3" type="ORF">CDQ92_03235</name>
</gene>
<dbReference type="EMBL" id="NISK01000001">
    <property type="protein sequence ID" value="OWQ99194.1"/>
    <property type="molecule type" value="Genomic_DNA"/>
</dbReference>
<evidence type="ECO:0000256" key="1">
    <source>
        <dbReference type="SAM" id="Phobius"/>
    </source>
</evidence>
<dbReference type="SMART" id="SM00421">
    <property type="entry name" value="HTH_LUXR"/>
    <property type="match status" value="1"/>
</dbReference>
<protein>
    <submittedName>
        <fullName evidence="3">Helix-turn-helix transcriptional regulator</fullName>
    </submittedName>
</protein>
<keyword evidence="1" id="KW-0472">Membrane</keyword>
<accession>A0A246K0Z9</accession>
<evidence type="ECO:0000313" key="4">
    <source>
        <dbReference type="Proteomes" id="UP000197361"/>
    </source>
</evidence>
<organism evidence="3 4">
    <name type="scientific">Sphingopyxis bauzanensis</name>
    <dbReference type="NCBI Taxonomy" id="651663"/>
    <lineage>
        <taxon>Bacteria</taxon>
        <taxon>Pseudomonadati</taxon>
        <taxon>Pseudomonadota</taxon>
        <taxon>Alphaproteobacteria</taxon>
        <taxon>Sphingomonadales</taxon>
        <taxon>Sphingomonadaceae</taxon>
        <taxon>Sphingopyxis</taxon>
    </lineage>
</organism>
<feature type="domain" description="HTH luxR-type" evidence="2">
    <location>
        <begin position="12"/>
        <end position="77"/>
    </location>
</feature>
<dbReference type="GO" id="GO:0003677">
    <property type="term" value="F:DNA binding"/>
    <property type="evidence" value="ECO:0007669"/>
    <property type="project" value="InterPro"/>
</dbReference>
<evidence type="ECO:0000259" key="2">
    <source>
        <dbReference type="PROSITE" id="PS50043"/>
    </source>
</evidence>
<dbReference type="SUPFAM" id="SSF46894">
    <property type="entry name" value="C-terminal effector domain of the bipartite response regulators"/>
    <property type="match status" value="1"/>
</dbReference>
<feature type="transmembrane region" description="Helical" evidence="1">
    <location>
        <begin position="137"/>
        <end position="158"/>
    </location>
</feature>
<dbReference type="InterPro" id="IPR000792">
    <property type="entry name" value="Tscrpt_reg_LuxR_C"/>
</dbReference>
<evidence type="ECO:0000313" key="3">
    <source>
        <dbReference type="EMBL" id="OWQ99194.1"/>
    </source>
</evidence>
<keyword evidence="4" id="KW-1185">Reference proteome</keyword>
<comment type="caution">
    <text evidence="3">The sequence shown here is derived from an EMBL/GenBank/DDBJ whole genome shotgun (WGS) entry which is preliminary data.</text>
</comment>
<dbReference type="PROSITE" id="PS50043">
    <property type="entry name" value="HTH_LUXR_2"/>
    <property type="match status" value="1"/>
</dbReference>
<dbReference type="GO" id="GO:0006355">
    <property type="term" value="P:regulation of DNA-templated transcription"/>
    <property type="evidence" value="ECO:0007669"/>
    <property type="project" value="InterPro"/>
</dbReference>
<dbReference type="AlphaFoldDB" id="A0A246K0Z9"/>
<keyword evidence="1" id="KW-1133">Transmembrane helix</keyword>
<dbReference type="InterPro" id="IPR016032">
    <property type="entry name" value="Sig_transdc_resp-reg_C-effctor"/>
</dbReference>